<dbReference type="Pfam" id="PF01730">
    <property type="entry name" value="UreF"/>
    <property type="match status" value="1"/>
</dbReference>
<comment type="subcellular location">
    <subcellularLocation>
        <location evidence="3">Cytoplasm</location>
    </subcellularLocation>
</comment>
<dbReference type="EMBL" id="JOJP01000001">
    <property type="protein sequence ID" value="KEI69487.1"/>
    <property type="molecule type" value="Genomic_DNA"/>
</dbReference>
<evidence type="ECO:0000256" key="3">
    <source>
        <dbReference type="HAMAP-Rule" id="MF_01385"/>
    </source>
</evidence>
<dbReference type="InterPro" id="IPR002639">
    <property type="entry name" value="UreF"/>
</dbReference>
<dbReference type="Gene3D" id="1.10.4190.10">
    <property type="entry name" value="Urease accessory protein UreF"/>
    <property type="match status" value="1"/>
</dbReference>
<dbReference type="Proteomes" id="UP000027997">
    <property type="component" value="Unassembled WGS sequence"/>
</dbReference>
<keyword evidence="1 3" id="KW-0996">Nickel insertion</keyword>
<keyword evidence="3" id="KW-0963">Cytoplasm</keyword>
<proteinExistence type="inferred from homology"/>
<evidence type="ECO:0000256" key="1">
    <source>
        <dbReference type="ARBA" id="ARBA00022988"/>
    </source>
</evidence>
<dbReference type="STRING" id="305900.GV64_00915"/>
<dbReference type="RefSeq" id="WP_020582091.1">
    <property type="nucleotide sequence ID" value="NZ_JOJP01000001.1"/>
</dbReference>
<dbReference type="HAMAP" id="MF_01385">
    <property type="entry name" value="UreF"/>
    <property type="match status" value="1"/>
</dbReference>
<dbReference type="GO" id="GO:0016151">
    <property type="term" value="F:nickel cation binding"/>
    <property type="evidence" value="ECO:0007669"/>
    <property type="project" value="UniProtKB-UniRule"/>
</dbReference>
<dbReference type="PANTHER" id="PTHR33620">
    <property type="entry name" value="UREASE ACCESSORY PROTEIN F"/>
    <property type="match status" value="1"/>
</dbReference>
<dbReference type="InterPro" id="IPR038277">
    <property type="entry name" value="UreF_sf"/>
</dbReference>
<evidence type="ECO:0000313" key="5">
    <source>
        <dbReference type="Proteomes" id="UP000027997"/>
    </source>
</evidence>
<dbReference type="GO" id="GO:0005737">
    <property type="term" value="C:cytoplasm"/>
    <property type="evidence" value="ECO:0007669"/>
    <property type="project" value="UniProtKB-SubCell"/>
</dbReference>
<dbReference type="PIRSF" id="PIRSF009467">
    <property type="entry name" value="Ureas_acces_UreF"/>
    <property type="match status" value="1"/>
</dbReference>
<comment type="similarity">
    <text evidence="3">Belongs to the UreF family.</text>
</comment>
<keyword evidence="5" id="KW-1185">Reference proteome</keyword>
<gene>
    <name evidence="3" type="primary">ureF</name>
    <name evidence="4" type="ORF">GV64_00915</name>
</gene>
<sequence length="224" mass="25584">MSITTESLLGLLHLASPALPVGAFAYSQGLETAIDRQWCYDRETTGNWISELMQQGMARLDIPVFFRLYDAFSVEDQKQVTHWNNTLLAFRETRELYDEDCQVGRAFSVWVKSMFPNETRTDWLQTPTQAAMFALSSLCHGIDRKIAATGLLWSWCENQVTAATKAVPLGQTDAQHILKRLINEIEPALTIARSLEDHEIGNNLMHFAMASCWHEHQYSRLFRS</sequence>
<accession>A0A081K5R1</accession>
<dbReference type="eggNOG" id="COG0830">
    <property type="taxonomic scope" value="Bacteria"/>
</dbReference>
<organism evidence="4 5">
    <name type="scientific">Endozoicomonas elysicola</name>
    <dbReference type="NCBI Taxonomy" id="305900"/>
    <lineage>
        <taxon>Bacteria</taxon>
        <taxon>Pseudomonadati</taxon>
        <taxon>Pseudomonadota</taxon>
        <taxon>Gammaproteobacteria</taxon>
        <taxon>Oceanospirillales</taxon>
        <taxon>Endozoicomonadaceae</taxon>
        <taxon>Endozoicomonas</taxon>
    </lineage>
</organism>
<reference evidence="4 5" key="1">
    <citation type="submission" date="2014-06" db="EMBL/GenBank/DDBJ databases">
        <title>Whole Genome Sequences of Three Symbiotic Endozoicomonas Bacteria.</title>
        <authorList>
            <person name="Neave M.J."/>
            <person name="Apprill A."/>
            <person name="Voolstra C.R."/>
        </authorList>
    </citation>
    <scope>NUCLEOTIDE SEQUENCE [LARGE SCALE GENOMIC DNA]</scope>
    <source>
        <strain evidence="4 5">DSM 22380</strain>
    </source>
</reference>
<comment type="subunit">
    <text evidence="3">UreD, UreF and UreG form a complex that acts as a GTP-hydrolysis-dependent molecular chaperone, activating the urease apoprotein by helping to assemble the nickel containing metallocenter of UreC. The UreE protein probably delivers the nickel.</text>
</comment>
<protein>
    <recommendedName>
        <fullName evidence="3">Urease accessory protein UreF</fullName>
    </recommendedName>
</protein>
<name>A0A081K5R1_9GAMM</name>
<evidence type="ECO:0000256" key="2">
    <source>
        <dbReference type="ARBA" id="ARBA00023186"/>
    </source>
</evidence>
<dbReference type="PANTHER" id="PTHR33620:SF1">
    <property type="entry name" value="UREASE ACCESSORY PROTEIN F"/>
    <property type="match status" value="1"/>
</dbReference>
<keyword evidence="2 3" id="KW-0143">Chaperone</keyword>
<dbReference type="AlphaFoldDB" id="A0A081K5R1"/>
<comment type="caution">
    <text evidence="4">The sequence shown here is derived from an EMBL/GenBank/DDBJ whole genome shotgun (WGS) entry which is preliminary data.</text>
</comment>
<comment type="function">
    <text evidence="3">Required for maturation of urease via the functional incorporation of the urease nickel metallocenter.</text>
</comment>
<evidence type="ECO:0000313" key="4">
    <source>
        <dbReference type="EMBL" id="KEI69487.1"/>
    </source>
</evidence>